<reference evidence="2" key="1">
    <citation type="submission" date="2017-04" db="EMBL/GenBank/DDBJ databases">
        <authorList>
            <person name="Varghese N."/>
            <person name="Submissions S."/>
        </authorList>
    </citation>
    <scope>NUCLEOTIDE SEQUENCE [LARGE SCALE GENOMIC DNA]</scope>
    <source>
        <strain evidence="2">DSM 16537</strain>
    </source>
</reference>
<name>A0A1W2GZ43_9BACT</name>
<dbReference type="AlphaFoldDB" id="A0A1W2GZ43"/>
<accession>A0A1W2GZ43</accession>
<evidence type="ECO:0000313" key="2">
    <source>
        <dbReference type="Proteomes" id="UP000192333"/>
    </source>
</evidence>
<dbReference type="STRING" id="758820.SAMN00777080_0020"/>
<dbReference type="OrthoDB" id="1098088at2"/>
<evidence type="ECO:0000313" key="1">
    <source>
        <dbReference type="EMBL" id="SMD41496.1"/>
    </source>
</evidence>
<dbReference type="Proteomes" id="UP000192333">
    <property type="component" value="Chromosome I"/>
</dbReference>
<gene>
    <name evidence="1" type="ORF">SAMN00777080_0020</name>
</gene>
<dbReference type="RefSeq" id="WP_084118377.1">
    <property type="nucleotide sequence ID" value="NZ_LT838813.1"/>
</dbReference>
<organism evidence="1 2">
    <name type="scientific">Aquiflexum balticum DSM 16537</name>
    <dbReference type="NCBI Taxonomy" id="758820"/>
    <lineage>
        <taxon>Bacteria</taxon>
        <taxon>Pseudomonadati</taxon>
        <taxon>Bacteroidota</taxon>
        <taxon>Cytophagia</taxon>
        <taxon>Cytophagales</taxon>
        <taxon>Cyclobacteriaceae</taxon>
        <taxon>Aquiflexum</taxon>
    </lineage>
</organism>
<protein>
    <submittedName>
        <fullName evidence="1">Uncharacterized protein</fullName>
    </submittedName>
</protein>
<sequence length="222" mass="25335">MYLLVLWTFLFGSPQISQKVSDRFSNHPKTENKDPDEVVRFKNKTVPKVILEPVLKALAYFPDLDSVDITFEFKENISGAVMQAQPKIFSLFVNGKEDRKYRIKITRELDLGGELLPIEKIPIDALVGWIGHELGHVMDYLKRSSTDMMHFGARYFLSKKKVTEAELTADGYAIGCGMGLQILANKTYILNNEGFDVEYRNKIKSLYMSPDQIISMSEALEK</sequence>
<proteinExistence type="predicted"/>
<keyword evidence="2" id="KW-1185">Reference proteome</keyword>
<dbReference type="EMBL" id="LT838813">
    <property type="protein sequence ID" value="SMD41496.1"/>
    <property type="molecule type" value="Genomic_DNA"/>
</dbReference>